<dbReference type="Pfam" id="PF19030">
    <property type="entry name" value="TSP1_ADAMTS"/>
    <property type="match status" value="8"/>
</dbReference>
<dbReference type="Pfam" id="PF07679">
    <property type="entry name" value="I-set"/>
    <property type="match status" value="1"/>
</dbReference>
<dbReference type="SMART" id="SM00408">
    <property type="entry name" value="IGc2"/>
    <property type="match status" value="1"/>
</dbReference>
<dbReference type="Gene3D" id="2.20.100.10">
    <property type="entry name" value="Thrombospondin type-1 (TSP1) repeat"/>
    <property type="match status" value="9"/>
</dbReference>
<dbReference type="GO" id="GO:0004222">
    <property type="term" value="F:metalloendopeptidase activity"/>
    <property type="evidence" value="ECO:0007669"/>
    <property type="project" value="TreeGrafter"/>
</dbReference>
<feature type="signal peptide" evidence="8">
    <location>
        <begin position="1"/>
        <end position="19"/>
    </location>
</feature>
<feature type="region of interest" description="Disordered" evidence="7">
    <location>
        <begin position="1191"/>
        <end position="1212"/>
    </location>
</feature>
<evidence type="ECO:0000256" key="6">
    <source>
        <dbReference type="PIRSR" id="PIRSR613273-3"/>
    </source>
</evidence>
<dbReference type="InterPro" id="IPR013098">
    <property type="entry name" value="Ig_I-set"/>
</dbReference>
<dbReference type="PANTHER" id="PTHR13723:SF281">
    <property type="entry name" value="PAPILIN"/>
    <property type="match status" value="1"/>
</dbReference>
<feature type="region of interest" description="Disordered" evidence="7">
    <location>
        <begin position="803"/>
        <end position="822"/>
    </location>
</feature>
<comment type="subcellular location">
    <subcellularLocation>
        <location evidence="1">Secreted</location>
    </subcellularLocation>
</comment>
<dbReference type="GO" id="GO:0006508">
    <property type="term" value="P:proteolysis"/>
    <property type="evidence" value="ECO:0007669"/>
    <property type="project" value="TreeGrafter"/>
</dbReference>
<dbReference type="SUPFAM" id="SSF48726">
    <property type="entry name" value="Immunoglobulin"/>
    <property type="match status" value="1"/>
</dbReference>
<dbReference type="InterPro" id="IPR045371">
    <property type="entry name" value="ADAMTS_CR_3"/>
</dbReference>
<dbReference type="GO" id="GO:0030198">
    <property type="term" value="P:extracellular matrix organization"/>
    <property type="evidence" value="ECO:0007669"/>
    <property type="project" value="InterPro"/>
</dbReference>
<sequence length="1567" mass="175185">MLVAVYASLFCVHFLPIQGELTGQEQVNSSPVRSAANMNPGKTLQAFGYSQWSEWSPCSATCGNGLQHRLRHCFSMRCKGESIQHKYCNEKPCEKPWLQDELCSSLSKTFYHGNHWQLVSQPQNPCAPMCKARMHGLTVSVNKRLTDGKPCSTDLHHVCVDGECLEVGCDGIVNSGMKLDICGVCNGDGSTCDRPTYVWKMADQYSECDVTCGAKGWRVSVSLCVNEKSGERVPEHLCADKQRPTPSLKQCKYVPCSADWTTGRWEDCNASCGGGWQSRAVFCFENYNSTEGKLEKRYVDESYCWKKQRPLDRQRCNQQGCPKWEVGEWSQCSVTCGNGVKYRRVACRLEKGKEISHFSCDPKQMPTEEETCSAPLSCEEAERIQKANHQRFRFMIGKSDEQLERETSGPEARNSLKPSWMPGPWKQCSTTCGLGVKTREVQCVAMQLITQNLAVLPEYECDSKTKPQEFYPCEVAACAKLHAKSTSQAQVDTVRSFNEYRWDFKGWGQCSASCLGGIQSTTLRCVHIHSGAEVAWSNCNPKQRPANSTRSCNNHPCPPRWEIGNWSVCSHSCGGGIRTRQVRCLQDINRSATTVSTMVMPASQCPSPKPINRQSCATDSCPPHWVVGPWSECSVTCGPGEQYRAIECEQLTLDGTTKRYDPPNPCSNLPKPPIIQLCSLTATCPSDKTKAYRPGANAFMSASPNANRRRLTFRVGGRATLFEGTNLKIKCPAVGTADVPIKWLKNGEFITRTGRVQISKNGALRINEASYKDAGVYTCMFGTDKRNITLIFKPRKYGIKSKSLKKPRKFKAPTKIKNKQLLKHSQNNSMYNGQSFNVPPPPLPDTNDLREPAMTTSAKIGQDARPEEENVSEPPSEKDGQLQDGTPEAYQLPPSSLYEELKANLRSRGAMHVYHLLVSADDLASVQFSWITGMWSPCSKTCQSKNGGGMQFRSVQCKMEIDGRSSYVDDNICIRANFQKPYETQFCGTDPCPEWYAEEWSECADSRCIRFSTAVQRRIVRCVFANGTQAGSPSMCNRITRPRQKKECFNKNCVAEWRTGDWLPCSKTCGEFGVQMRIANCVWHKTHKPAGNSCSSSLRPTISRSCEKLPPCPRENSRYKMEFFKDLKDCTESSKFCPVVKMLELCNVKDYRQRCCVSCSDAADELYKSVSWESFEFLRIRMEKSSNKNACRAEEHLPEDGNSEEPTVKKSQEVHKELARFPTNDVQAGSILSNGQNGETSIWGTNHGHDGTSRLRHPTWPDRQNKYPGLLTEPICLAKSTGQFKVLCRRSQVTEYWKNRLTCKFLHSGIQCSCADDYKLLTVNAMVRGTSKSNQLDADRCVPQNTAVRTVGNLPTACTPKVSGVQPSEQMSFGKIFSRTLAVEYDLTDDDIQNATCTDDEVAQTLSWSQAPCATQQQRLSSIDELISLATANAQDDRNKEAGNWDRVHYRCTVNNPAFAGNESEELNSATSSVIQFQGPVRFCQAPNVEYESATQPPTYRIDIPLNSEELSLQPSCNAAGSFNRCEPITLEGSIPQSNDQTPARLMQTHHWNRIVGSADEKHALLN</sequence>
<dbReference type="Pfam" id="PF19236">
    <property type="entry name" value="ADAMTS_CR_3"/>
    <property type="match status" value="1"/>
</dbReference>
<dbReference type="PRINTS" id="PR01857">
    <property type="entry name" value="ADAMTSFAMILY"/>
</dbReference>
<dbReference type="SMART" id="SM00409">
    <property type="entry name" value="IG"/>
    <property type="match status" value="1"/>
</dbReference>
<dbReference type="GO" id="GO:0031012">
    <property type="term" value="C:extracellular matrix"/>
    <property type="evidence" value="ECO:0007669"/>
    <property type="project" value="TreeGrafter"/>
</dbReference>
<dbReference type="Proteomes" id="UP000046395">
    <property type="component" value="Unassembled WGS sequence"/>
</dbReference>
<dbReference type="Pfam" id="PF00090">
    <property type="entry name" value="TSP_1"/>
    <property type="match status" value="1"/>
</dbReference>
<evidence type="ECO:0000256" key="2">
    <source>
        <dbReference type="ARBA" id="ARBA00022525"/>
    </source>
</evidence>
<keyword evidence="11" id="KW-1185">Reference proteome</keyword>
<keyword evidence="2" id="KW-0964">Secreted</keyword>
<keyword evidence="5 6" id="KW-1015">Disulfide bond</keyword>
<dbReference type="InterPro" id="IPR036179">
    <property type="entry name" value="Ig-like_dom_sf"/>
</dbReference>
<dbReference type="InterPro" id="IPR000884">
    <property type="entry name" value="TSP1_rpt"/>
</dbReference>
<feature type="disulfide bond" evidence="6">
    <location>
        <begin position="58"/>
        <end position="88"/>
    </location>
</feature>
<dbReference type="SUPFAM" id="SSF82895">
    <property type="entry name" value="TSP-1 type 1 repeat"/>
    <property type="match status" value="9"/>
</dbReference>
<accession>A0A5S6QEZ5</accession>
<feature type="chain" id="PRO_5024434516" evidence="8">
    <location>
        <begin position="20"/>
        <end position="1567"/>
    </location>
</feature>
<dbReference type="InterPro" id="IPR007110">
    <property type="entry name" value="Ig-like_dom"/>
</dbReference>
<dbReference type="FunFam" id="2.20.100.10:FF:000005">
    <property type="entry name" value="ADAM metallopeptidase with thrombospondin type 1 motif 9"/>
    <property type="match status" value="2"/>
</dbReference>
<dbReference type="PROSITE" id="PS50835">
    <property type="entry name" value="IG_LIKE"/>
    <property type="match status" value="1"/>
</dbReference>
<dbReference type="Gene3D" id="2.60.40.10">
    <property type="entry name" value="Immunoglobulins"/>
    <property type="match status" value="1"/>
</dbReference>
<evidence type="ECO:0000259" key="10">
    <source>
        <dbReference type="PROSITE" id="PS50900"/>
    </source>
</evidence>
<evidence type="ECO:0000259" key="9">
    <source>
        <dbReference type="PROSITE" id="PS50835"/>
    </source>
</evidence>
<evidence type="ECO:0000256" key="7">
    <source>
        <dbReference type="SAM" id="MobiDB-lite"/>
    </source>
</evidence>
<reference evidence="12" key="1">
    <citation type="submission" date="2019-12" db="UniProtKB">
        <authorList>
            <consortium name="WormBaseParasite"/>
        </authorList>
    </citation>
    <scope>IDENTIFICATION</scope>
</reference>
<dbReference type="InterPro" id="IPR013783">
    <property type="entry name" value="Ig-like_fold"/>
</dbReference>
<protein>
    <submittedName>
        <fullName evidence="12">ADAMTS-like protein 1</fullName>
    </submittedName>
</protein>
<evidence type="ECO:0000313" key="11">
    <source>
        <dbReference type="Proteomes" id="UP000046395"/>
    </source>
</evidence>
<feature type="region of interest" description="Disordered" evidence="7">
    <location>
        <begin position="828"/>
        <end position="894"/>
    </location>
</feature>
<dbReference type="InterPro" id="IPR003598">
    <property type="entry name" value="Ig_sub2"/>
</dbReference>
<feature type="disulfide bond" evidence="6">
    <location>
        <begin position="62"/>
        <end position="93"/>
    </location>
</feature>
<dbReference type="PROSITE" id="PS50092">
    <property type="entry name" value="TSP1"/>
    <property type="match status" value="9"/>
</dbReference>
<feature type="domain" description="Ig-like" evidence="9">
    <location>
        <begin position="704"/>
        <end position="789"/>
    </location>
</feature>
<evidence type="ECO:0000256" key="8">
    <source>
        <dbReference type="SAM" id="SignalP"/>
    </source>
</evidence>
<evidence type="ECO:0000313" key="12">
    <source>
        <dbReference type="WBParaSite" id="TMUE_1000005472.1"/>
    </source>
</evidence>
<feature type="disulfide bond" evidence="6">
    <location>
        <begin position="73"/>
        <end position="78"/>
    </location>
</feature>
<dbReference type="InterPro" id="IPR036383">
    <property type="entry name" value="TSP1_rpt_sf"/>
</dbReference>
<dbReference type="GO" id="GO:0005576">
    <property type="term" value="C:extracellular region"/>
    <property type="evidence" value="ECO:0007669"/>
    <property type="project" value="UniProtKB-SubCell"/>
</dbReference>
<feature type="domain" description="PLAC" evidence="10">
    <location>
        <begin position="1126"/>
        <end position="1163"/>
    </location>
</feature>
<evidence type="ECO:0000256" key="5">
    <source>
        <dbReference type="ARBA" id="ARBA00023157"/>
    </source>
</evidence>
<dbReference type="InterPro" id="IPR010909">
    <property type="entry name" value="PLAC"/>
</dbReference>
<organism evidence="11 12">
    <name type="scientific">Trichuris muris</name>
    <name type="common">Mouse whipworm</name>
    <dbReference type="NCBI Taxonomy" id="70415"/>
    <lineage>
        <taxon>Eukaryota</taxon>
        <taxon>Metazoa</taxon>
        <taxon>Ecdysozoa</taxon>
        <taxon>Nematoda</taxon>
        <taxon>Enoplea</taxon>
        <taxon>Dorylaimia</taxon>
        <taxon>Trichinellida</taxon>
        <taxon>Trichuridae</taxon>
        <taxon>Trichuris</taxon>
    </lineage>
</organism>
<evidence type="ECO:0000256" key="1">
    <source>
        <dbReference type="ARBA" id="ARBA00004613"/>
    </source>
</evidence>
<dbReference type="PROSITE" id="PS50900">
    <property type="entry name" value="PLAC"/>
    <property type="match status" value="1"/>
</dbReference>
<dbReference type="InterPro" id="IPR013273">
    <property type="entry name" value="ADAMTS/ADAMTS-like"/>
</dbReference>
<proteinExistence type="predicted"/>
<dbReference type="InterPro" id="IPR003599">
    <property type="entry name" value="Ig_sub"/>
</dbReference>
<evidence type="ECO:0000256" key="4">
    <source>
        <dbReference type="ARBA" id="ARBA00022737"/>
    </source>
</evidence>
<keyword evidence="3 8" id="KW-0732">Signal</keyword>
<dbReference type="SMART" id="SM00209">
    <property type="entry name" value="TSP1"/>
    <property type="match status" value="9"/>
</dbReference>
<dbReference type="STRING" id="70415.A0A5S6QEZ5"/>
<keyword evidence="4" id="KW-0677">Repeat</keyword>
<dbReference type="InterPro" id="IPR050439">
    <property type="entry name" value="ADAMTS_ADAMTS-like"/>
</dbReference>
<dbReference type="WBParaSite" id="TMUE_1000005472.1">
    <property type="protein sequence ID" value="TMUE_1000005472.1"/>
    <property type="gene ID" value="WBGene00290774"/>
</dbReference>
<dbReference type="GO" id="GO:0009653">
    <property type="term" value="P:anatomical structure morphogenesis"/>
    <property type="evidence" value="ECO:0007669"/>
    <property type="project" value="UniProtKB-ARBA"/>
</dbReference>
<evidence type="ECO:0000256" key="3">
    <source>
        <dbReference type="ARBA" id="ARBA00022729"/>
    </source>
</evidence>
<feature type="compositionally biased region" description="Polar residues" evidence="7">
    <location>
        <begin position="828"/>
        <end position="837"/>
    </location>
</feature>
<name>A0A5S6QEZ5_TRIMR</name>
<dbReference type="PANTHER" id="PTHR13723">
    <property type="entry name" value="ADAMTS A DISINTEGRIN AND METALLOPROTEASE WITH THROMBOSPONDIN MOTIFS PROTEASE"/>
    <property type="match status" value="1"/>
</dbReference>